<evidence type="ECO:0000256" key="1">
    <source>
        <dbReference type="SAM" id="SignalP"/>
    </source>
</evidence>
<keyword evidence="1" id="KW-0732">Signal</keyword>
<accession>A0A5B8LKL7</accession>
<dbReference type="EMBL" id="CP042306">
    <property type="protein sequence ID" value="QDZ08102.1"/>
    <property type="molecule type" value="Genomic_DNA"/>
</dbReference>
<feature type="chain" id="PRO_5023061548" description="DUF1579 domain-containing protein" evidence="1">
    <location>
        <begin position="32"/>
        <end position="192"/>
    </location>
</feature>
<gene>
    <name evidence="2" type="ORF">FPZ24_11935</name>
</gene>
<name>A0A5B8LKL7_9SPHN</name>
<dbReference type="AlphaFoldDB" id="A0A5B8LKL7"/>
<dbReference type="Proteomes" id="UP000315673">
    <property type="component" value="Chromosome"/>
</dbReference>
<protein>
    <recommendedName>
        <fullName evidence="4">DUF1579 domain-containing protein</fullName>
    </recommendedName>
</protein>
<evidence type="ECO:0000313" key="3">
    <source>
        <dbReference type="Proteomes" id="UP000315673"/>
    </source>
</evidence>
<organism evidence="2 3">
    <name type="scientific">Sphingomonas panacisoli</name>
    <dbReference type="NCBI Taxonomy" id="1813879"/>
    <lineage>
        <taxon>Bacteria</taxon>
        <taxon>Pseudomonadati</taxon>
        <taxon>Pseudomonadota</taxon>
        <taxon>Alphaproteobacteria</taxon>
        <taxon>Sphingomonadales</taxon>
        <taxon>Sphingomonadaceae</taxon>
        <taxon>Sphingomonas</taxon>
    </lineage>
</organism>
<sequence length="192" mass="21331">MLRGRNRGNLSMRLNCFVACLALCVDTAAFAQPAAPVRDGSHDFDFSRGSWTTEITIIRDPFNKPGDEIHMRGTKVARPIWNGKGWIEEIEADGPNGHWQAANVFLYDPAAGQWSENYVDSSDGKMDSPNVGGYRDGKLEFYSMQVVGGRSALVRGTWTISSPDLHSYEVARSIDGGRTWRTSFIARVSRAR</sequence>
<dbReference type="KEGG" id="spai:FPZ24_11935"/>
<reference evidence="2 3" key="1">
    <citation type="submission" date="2019-07" db="EMBL/GenBank/DDBJ databases">
        <title>Full genome sequence of Sphingomonas sp. 4R-6-7(HKS19).</title>
        <authorList>
            <person name="Im W.-T."/>
        </authorList>
    </citation>
    <scope>NUCLEOTIDE SEQUENCE [LARGE SCALE GENOMIC DNA]</scope>
    <source>
        <strain evidence="2 3">HKS19</strain>
    </source>
</reference>
<proteinExistence type="predicted"/>
<evidence type="ECO:0008006" key="4">
    <source>
        <dbReference type="Google" id="ProtNLM"/>
    </source>
</evidence>
<feature type="signal peptide" evidence="1">
    <location>
        <begin position="1"/>
        <end position="31"/>
    </location>
</feature>
<keyword evidence="3" id="KW-1185">Reference proteome</keyword>
<dbReference type="OrthoDB" id="9814791at2"/>
<evidence type="ECO:0000313" key="2">
    <source>
        <dbReference type="EMBL" id="QDZ08102.1"/>
    </source>
</evidence>
<dbReference type="RefSeq" id="WP_146572270.1">
    <property type="nucleotide sequence ID" value="NZ_CP042306.1"/>
</dbReference>